<keyword evidence="2" id="KW-1003">Cell membrane</keyword>
<evidence type="ECO:0000256" key="4">
    <source>
        <dbReference type="ARBA" id="ARBA00022989"/>
    </source>
</evidence>
<dbReference type="EMBL" id="PENH01000001">
    <property type="protein sequence ID" value="PJI24701.1"/>
    <property type="molecule type" value="Genomic_DNA"/>
</dbReference>
<evidence type="ECO:0000313" key="9">
    <source>
        <dbReference type="Proteomes" id="UP000231201"/>
    </source>
</evidence>
<keyword evidence="3 6" id="KW-0812">Transmembrane</keyword>
<keyword evidence="4 6" id="KW-1133">Transmembrane helix</keyword>
<organism evidence="8 9">
    <name type="scientific">Prevotella intermedia</name>
    <dbReference type="NCBI Taxonomy" id="28131"/>
    <lineage>
        <taxon>Bacteria</taxon>
        <taxon>Pseudomonadati</taxon>
        <taxon>Bacteroidota</taxon>
        <taxon>Bacteroidia</taxon>
        <taxon>Bacteroidales</taxon>
        <taxon>Prevotellaceae</taxon>
        <taxon>Prevotella</taxon>
    </lineage>
</organism>
<evidence type="ECO:0000256" key="1">
    <source>
        <dbReference type="ARBA" id="ARBA00004651"/>
    </source>
</evidence>
<reference evidence="8 9" key="1">
    <citation type="submission" date="2017-11" db="EMBL/GenBank/DDBJ databases">
        <title>Genome sequencing of Prevotella intermedia KCOM 2833.</title>
        <authorList>
            <person name="Kook J.-K."/>
            <person name="Park S.-N."/>
            <person name="Lim Y.K."/>
        </authorList>
    </citation>
    <scope>NUCLEOTIDE SEQUENCE [LARGE SCALE GENOMIC DNA]</scope>
    <source>
        <strain evidence="8 9">KCOM 2833</strain>
    </source>
</reference>
<dbReference type="InterPro" id="IPR050448">
    <property type="entry name" value="OpgB/LTA_synthase_biosynth"/>
</dbReference>
<evidence type="ECO:0000256" key="2">
    <source>
        <dbReference type="ARBA" id="ARBA00022475"/>
    </source>
</evidence>
<dbReference type="Proteomes" id="UP000231201">
    <property type="component" value="Unassembled WGS sequence"/>
</dbReference>
<keyword evidence="5 6" id="KW-0472">Membrane</keyword>
<dbReference type="PANTHER" id="PTHR47371:SF3">
    <property type="entry name" value="PHOSPHOGLYCEROL TRANSFERASE I"/>
    <property type="match status" value="1"/>
</dbReference>
<accession>A0A2M8TLA4</accession>
<dbReference type="InterPro" id="IPR017850">
    <property type="entry name" value="Alkaline_phosphatase_core_sf"/>
</dbReference>
<evidence type="ECO:0000256" key="5">
    <source>
        <dbReference type="ARBA" id="ARBA00023136"/>
    </source>
</evidence>
<feature type="transmembrane region" description="Helical" evidence="6">
    <location>
        <begin position="188"/>
        <end position="207"/>
    </location>
</feature>
<feature type="transmembrane region" description="Helical" evidence="6">
    <location>
        <begin position="57"/>
        <end position="79"/>
    </location>
</feature>
<name>A0A2M8TLA4_PREIN</name>
<evidence type="ECO:0000256" key="3">
    <source>
        <dbReference type="ARBA" id="ARBA00022692"/>
    </source>
</evidence>
<feature type="transmembrane region" description="Helical" evidence="6">
    <location>
        <begin position="12"/>
        <end position="37"/>
    </location>
</feature>
<proteinExistence type="predicted"/>
<dbReference type="Pfam" id="PF00884">
    <property type="entry name" value="Sulfatase"/>
    <property type="match status" value="1"/>
</dbReference>
<dbReference type="CDD" id="cd16015">
    <property type="entry name" value="LTA_synthase"/>
    <property type="match status" value="1"/>
</dbReference>
<evidence type="ECO:0000259" key="7">
    <source>
        <dbReference type="Pfam" id="PF00884"/>
    </source>
</evidence>
<dbReference type="GO" id="GO:0005886">
    <property type="term" value="C:plasma membrane"/>
    <property type="evidence" value="ECO:0007669"/>
    <property type="project" value="UniProtKB-SubCell"/>
</dbReference>
<comment type="subcellular location">
    <subcellularLocation>
        <location evidence="1">Cell membrane</location>
        <topology evidence="1">Multi-pass membrane protein</topology>
    </subcellularLocation>
</comment>
<dbReference type="Gene3D" id="3.40.720.10">
    <property type="entry name" value="Alkaline Phosphatase, subunit A"/>
    <property type="match status" value="1"/>
</dbReference>
<dbReference type="PANTHER" id="PTHR47371">
    <property type="entry name" value="LIPOTEICHOIC ACID SYNTHASE"/>
    <property type="match status" value="1"/>
</dbReference>
<dbReference type="RefSeq" id="WP_088437725.1">
    <property type="nucleotide sequence ID" value="NZ_NHRV01000001.1"/>
</dbReference>
<dbReference type="SUPFAM" id="SSF53649">
    <property type="entry name" value="Alkaline phosphatase-like"/>
    <property type="match status" value="1"/>
</dbReference>
<feature type="transmembrane region" description="Helical" evidence="6">
    <location>
        <begin position="91"/>
        <end position="114"/>
    </location>
</feature>
<feature type="transmembrane region" description="Helical" evidence="6">
    <location>
        <begin position="146"/>
        <end position="164"/>
    </location>
</feature>
<dbReference type="InterPro" id="IPR000917">
    <property type="entry name" value="Sulfatase_N"/>
</dbReference>
<sequence>MMNYFAAKLTEILKHTLVIVSIFFIARLLFAVCFVPFTTFEAYAKSLPFAAFNALRFDLQVAAYVAILPFLVVLVCLFVRNRSVAGRLSKFISTYYVVLEIALLILALVDIGFYSNFHSHINITFFDFFNENPLSLLQTIWEEYHVMLYLSAVCLASFGIYILAQKIAKGTLNLETEQVKLAVNRKTIVLIVLFLVAEVVCLRGSVWRFPLQVEDSFVSSSKQINDLVPNAAYMLKKAVKEKKNAFAFRSIRSLLSEYKFKSLQEAINVYTNSDTIRLQGDTLAALRTALFRTVPDTMTHKQPNVLIIYEESWSNYLMNLDSPRCDMLLGMRRHLKEDLLFRNFQSVGNGTIASIENIVSSVPFPRFFSSPYRFHCLPSSVALPFNESGYTTEFISGMDVAWENCAEALKHQQFTKVTGKFTLKEQHPEYEHNSIGAFDHHLFRSIQERLDQHTAKPQMMLCMTTTNHPPFEFPKDVQLKAVPDDYYNNVCFAEKNHEVLQKYITGFRYANKTLGDFLDKFKQSKAAENTIVIISGDHNVRSIIDYTQINKRWERSVPLYIYLPPYLRKESHRGMTNRWGSHDDILATLAPFAFRNTKYMCLGNNLLKEGVTDSTYYSANVEQLLACPVYQAQAQRMVSARNLLRIVFFQQIFAKY</sequence>
<comment type="caution">
    <text evidence="8">The sequence shown here is derived from an EMBL/GenBank/DDBJ whole genome shotgun (WGS) entry which is preliminary data.</text>
</comment>
<evidence type="ECO:0000256" key="6">
    <source>
        <dbReference type="SAM" id="Phobius"/>
    </source>
</evidence>
<feature type="domain" description="Sulfatase N-terminal" evidence="7">
    <location>
        <begin position="303"/>
        <end position="590"/>
    </location>
</feature>
<protein>
    <submittedName>
        <fullName evidence="8">Arylsulfatase</fullName>
    </submittedName>
</protein>
<dbReference type="AlphaFoldDB" id="A0A2M8TLA4"/>
<evidence type="ECO:0000313" key="8">
    <source>
        <dbReference type="EMBL" id="PJI24701.1"/>
    </source>
</evidence>
<gene>
    <name evidence="8" type="ORF">CTM59_00740</name>
</gene>